<dbReference type="Proteomes" id="UP000094147">
    <property type="component" value="Chromosome"/>
</dbReference>
<dbReference type="AlphaFoldDB" id="A0A1B3B9E5"/>
<name>A0A1B3B9E5_9GAMM</name>
<evidence type="ECO:0000256" key="1">
    <source>
        <dbReference type="SAM" id="SignalP"/>
    </source>
</evidence>
<accession>A0A1B3B9E5</accession>
<evidence type="ECO:0000313" key="3">
    <source>
        <dbReference type="Proteomes" id="UP000094147"/>
    </source>
</evidence>
<feature type="chain" id="PRO_5008544044" evidence="1">
    <location>
        <begin position="31"/>
        <end position="244"/>
    </location>
</feature>
<keyword evidence="1" id="KW-0732">Signal</keyword>
<protein>
    <submittedName>
        <fullName evidence="2">Uncharacterized protein</fullName>
    </submittedName>
</protein>
<organism evidence="2 3">
    <name type="scientific">Kangiella sediminilitoris</name>
    <dbReference type="NCBI Taxonomy" id="1144748"/>
    <lineage>
        <taxon>Bacteria</taxon>
        <taxon>Pseudomonadati</taxon>
        <taxon>Pseudomonadota</taxon>
        <taxon>Gammaproteobacteria</taxon>
        <taxon>Kangiellales</taxon>
        <taxon>Kangiellaceae</taxon>
        <taxon>Kangiella</taxon>
    </lineage>
</organism>
<dbReference type="RefSeq" id="WP_156768956.1">
    <property type="nucleotide sequence ID" value="NZ_CP012418.1"/>
</dbReference>
<feature type="signal peptide" evidence="1">
    <location>
        <begin position="1"/>
        <end position="30"/>
    </location>
</feature>
<gene>
    <name evidence="2" type="ORF">KS2013_695</name>
</gene>
<keyword evidence="3" id="KW-1185">Reference proteome</keyword>
<proteinExistence type="predicted"/>
<evidence type="ECO:0000313" key="2">
    <source>
        <dbReference type="EMBL" id="AOE49419.1"/>
    </source>
</evidence>
<dbReference type="STRING" id="1144748.KS2013_695"/>
<reference evidence="3" key="1">
    <citation type="submission" date="2015-08" db="EMBL/GenBank/DDBJ databases">
        <authorList>
            <person name="Kim K.M."/>
        </authorList>
    </citation>
    <scope>NUCLEOTIDE SEQUENCE [LARGE SCALE GENOMIC DNA]</scope>
    <source>
        <strain evidence="3">KCTC 23892</strain>
    </source>
</reference>
<sequence precursor="true">MNYRSMFKGTKLKMLTSAIALALTTSVASADEGTDQDLSGVKKQTSAEAFEADVAILSREKGVDKASVARAMKFQEKFESQAAELMAKFPNKISRIWLEPAPSQMAHIQFVGRVPAVQLPANVSAKGGGRFSLQENIQRAEHIADVLKKSGKRNFMTYFDARTGKVKVEMAMPNPAKGPNKAQVLELLQRNAKRDLDMPRGLQAIAEGDIDLDVIQSEDEIYTFEHSRGGNWLRDDGFRECTSG</sequence>
<dbReference type="EMBL" id="CP012418">
    <property type="protein sequence ID" value="AOE49419.1"/>
    <property type="molecule type" value="Genomic_DNA"/>
</dbReference>
<dbReference type="KEGG" id="ksd:KS2013_695"/>